<dbReference type="InterPro" id="IPR009011">
    <property type="entry name" value="Man6P_isomerase_rcpt-bd_dom_sf"/>
</dbReference>
<evidence type="ECO:0000256" key="19">
    <source>
        <dbReference type="SAM" id="SignalP"/>
    </source>
</evidence>
<evidence type="ECO:0000256" key="7">
    <source>
        <dbReference type="ARBA" id="ARBA00022448"/>
    </source>
</evidence>
<evidence type="ECO:0000259" key="20">
    <source>
        <dbReference type="PROSITE" id="PS51914"/>
    </source>
</evidence>
<feature type="chain" id="PRO_5035329555" description="Autophagy-related protein 27" evidence="19">
    <location>
        <begin position="26"/>
        <end position="279"/>
    </location>
</feature>
<keyword evidence="7" id="KW-0813">Transport</keyword>
<evidence type="ECO:0000256" key="8">
    <source>
        <dbReference type="ARBA" id="ARBA00022692"/>
    </source>
</evidence>
<dbReference type="PROSITE" id="PS51914">
    <property type="entry name" value="MRH"/>
    <property type="match status" value="1"/>
</dbReference>
<evidence type="ECO:0000256" key="4">
    <source>
        <dbReference type="ARBA" id="ARBA00004472"/>
    </source>
</evidence>
<evidence type="ECO:0000256" key="15">
    <source>
        <dbReference type="ARBA" id="ARBA00023136"/>
    </source>
</evidence>
<dbReference type="GO" id="GO:0000139">
    <property type="term" value="C:Golgi membrane"/>
    <property type="evidence" value="ECO:0007669"/>
    <property type="project" value="UniProtKB-SubCell"/>
</dbReference>
<reference evidence="21" key="1">
    <citation type="submission" date="2021-05" db="EMBL/GenBank/DDBJ databases">
        <title>A free-living protist that lacks canonical eukaryotic 1 DNA replication and segregation systems.</title>
        <authorList>
            <person name="Salas-Leiva D.E."/>
            <person name="Tromer E.C."/>
            <person name="Curtis B.A."/>
            <person name="Jerlstrom-Hultqvist J."/>
            <person name="Kolisko M."/>
            <person name="Yi Z."/>
            <person name="Salas-Leiva J.S."/>
            <person name="Gallot-Lavallee L."/>
            <person name="Kops G.J.P.L."/>
            <person name="Archibald J.M."/>
            <person name="Simpson A.G.B."/>
            <person name="Roger A.J."/>
        </authorList>
    </citation>
    <scope>NUCLEOTIDE SEQUENCE</scope>
    <source>
        <strain evidence="21">BICM</strain>
    </source>
</reference>
<evidence type="ECO:0000256" key="5">
    <source>
        <dbReference type="ARBA" id="ARBA00005363"/>
    </source>
</evidence>
<proteinExistence type="inferred from homology"/>
<keyword evidence="16" id="KW-1015">Disulfide bond</keyword>
<evidence type="ECO:0000256" key="14">
    <source>
        <dbReference type="ARBA" id="ARBA00023128"/>
    </source>
</evidence>
<evidence type="ECO:0000256" key="12">
    <source>
        <dbReference type="ARBA" id="ARBA00023006"/>
    </source>
</evidence>
<comment type="subcellular location">
    <subcellularLocation>
        <location evidence="2">Cytoplasmic vesicle membrane</location>
        <topology evidence="2">Single-pass type I membrane protein</topology>
    </subcellularLocation>
    <subcellularLocation>
        <location evidence="3">Golgi apparatus membrane</location>
    </subcellularLocation>
    <subcellularLocation>
        <location evidence="1">Mitochondrion membrane</location>
        <topology evidence="1">Single-pass membrane protein</topology>
    </subcellularLocation>
    <subcellularLocation>
        <location evidence="4">Preautophagosomal structure membrane</location>
        <topology evidence="4">Single-pass type I membrane protein</topology>
    </subcellularLocation>
</comment>
<evidence type="ECO:0000256" key="17">
    <source>
        <dbReference type="ARBA" id="ARBA00023329"/>
    </source>
</evidence>
<evidence type="ECO:0000256" key="1">
    <source>
        <dbReference type="ARBA" id="ARBA00004304"/>
    </source>
</evidence>
<evidence type="ECO:0000313" key="22">
    <source>
        <dbReference type="Proteomes" id="UP000717585"/>
    </source>
</evidence>
<dbReference type="GO" id="GO:0006914">
    <property type="term" value="P:autophagy"/>
    <property type="evidence" value="ECO:0007669"/>
    <property type="project" value="UniProtKB-KW"/>
</dbReference>
<evidence type="ECO:0000256" key="3">
    <source>
        <dbReference type="ARBA" id="ARBA00004394"/>
    </source>
</evidence>
<sequence>MLASVNVSLIAVLAILLTAPVCIRASSCSVELDGHTYDLSSLSTKTNYYVDDATDPANWEYMMNFCQPVQTTVTVCEGMAVCKMQKIHLSTYSPLGRYDNYVVAKPDNTPFKPKKAVFQITYLKGVDPNGVRRDSTMYFVCGSTDNFVMKGMEDTGMYSIYYFAITTPAACNASHHTNIIVAVASFIGLGWVLLVLMALGVFIYLAVGMVYKRLALGATGLEIIPNIDFWSRVPGLMIDGCKFITWPVTWVVSLVIKHGGGGGQGYSAIDDNDGAMPEI</sequence>
<dbReference type="SUPFAM" id="SSF50911">
    <property type="entry name" value="Mannose 6-phosphate receptor domain"/>
    <property type="match status" value="1"/>
</dbReference>
<dbReference type="InterPro" id="IPR044865">
    <property type="entry name" value="MRH_dom"/>
</dbReference>
<keyword evidence="22" id="KW-1185">Reference proteome</keyword>
<keyword evidence="14" id="KW-0496">Mitochondrion</keyword>
<evidence type="ECO:0000256" key="2">
    <source>
        <dbReference type="ARBA" id="ARBA00004358"/>
    </source>
</evidence>
<evidence type="ECO:0000256" key="16">
    <source>
        <dbReference type="ARBA" id="ARBA00023157"/>
    </source>
</evidence>
<dbReference type="GO" id="GO:0034045">
    <property type="term" value="C:phagophore assembly site membrane"/>
    <property type="evidence" value="ECO:0007669"/>
    <property type="project" value="UniProtKB-SubCell"/>
</dbReference>
<dbReference type="SMART" id="SM01404">
    <property type="entry name" value="CIMR"/>
    <property type="match status" value="1"/>
</dbReference>
<dbReference type="AlphaFoldDB" id="A0A8J6EAZ7"/>
<keyword evidence="15 18" id="KW-0472">Membrane</keyword>
<keyword evidence="17" id="KW-0968">Cytoplasmic vesicle</keyword>
<keyword evidence="13" id="KW-0333">Golgi apparatus</keyword>
<dbReference type="EMBL" id="JAHDYR010000008">
    <property type="protein sequence ID" value="KAG9395815.1"/>
    <property type="molecule type" value="Genomic_DNA"/>
</dbReference>
<evidence type="ECO:0000256" key="10">
    <source>
        <dbReference type="ARBA" id="ARBA00022927"/>
    </source>
</evidence>
<feature type="signal peptide" evidence="19">
    <location>
        <begin position="1"/>
        <end position="25"/>
    </location>
</feature>
<evidence type="ECO:0000256" key="18">
    <source>
        <dbReference type="SAM" id="Phobius"/>
    </source>
</evidence>
<dbReference type="GO" id="GO:0031966">
    <property type="term" value="C:mitochondrial membrane"/>
    <property type="evidence" value="ECO:0007669"/>
    <property type="project" value="UniProtKB-SubCell"/>
</dbReference>
<dbReference type="OrthoDB" id="29460at2759"/>
<keyword evidence="11 18" id="KW-1133">Transmembrane helix</keyword>
<dbReference type="Gene3D" id="2.70.130.10">
    <property type="entry name" value="Mannose-6-phosphate receptor binding domain"/>
    <property type="match status" value="1"/>
</dbReference>
<evidence type="ECO:0000256" key="9">
    <source>
        <dbReference type="ARBA" id="ARBA00022729"/>
    </source>
</evidence>
<feature type="transmembrane region" description="Helical" evidence="18">
    <location>
        <begin position="179"/>
        <end position="207"/>
    </location>
</feature>
<comment type="caution">
    <text evidence="21">The sequence shown here is derived from an EMBL/GenBank/DDBJ whole genome shotgun (WGS) entry which is preliminary data.</text>
</comment>
<comment type="similarity">
    <text evidence="5">Belongs to the ATG27 family.</text>
</comment>
<evidence type="ECO:0000256" key="11">
    <source>
        <dbReference type="ARBA" id="ARBA00022989"/>
    </source>
</evidence>
<dbReference type="Proteomes" id="UP000717585">
    <property type="component" value="Unassembled WGS sequence"/>
</dbReference>
<dbReference type="PANTHER" id="PTHR15071:SF0">
    <property type="entry name" value="MANNOSE 6-PHOSPHATE RECEPTOR-LIKE PROTEIN 1"/>
    <property type="match status" value="1"/>
</dbReference>
<accession>A0A8J6EAZ7</accession>
<dbReference type="Pfam" id="PF09451">
    <property type="entry name" value="ATG27"/>
    <property type="match status" value="1"/>
</dbReference>
<keyword evidence="8 18" id="KW-0812">Transmembrane</keyword>
<dbReference type="PANTHER" id="PTHR15071">
    <property type="entry name" value="MANNOSE-6-PHOSPHATE RECEPTOR FAMILY MEMBER"/>
    <property type="match status" value="1"/>
</dbReference>
<dbReference type="GO" id="GO:0010008">
    <property type="term" value="C:endosome membrane"/>
    <property type="evidence" value="ECO:0007669"/>
    <property type="project" value="UniProtKB-SubCell"/>
</dbReference>
<gene>
    <name evidence="21" type="ORF">J8273_2727</name>
</gene>
<keyword evidence="10" id="KW-0653">Protein transport</keyword>
<keyword evidence="9 19" id="KW-0732">Signal</keyword>
<protein>
    <recommendedName>
        <fullName evidence="6">Autophagy-related protein 27</fullName>
    </recommendedName>
</protein>
<name>A0A8J6EAZ7_9EUKA</name>
<feature type="domain" description="MRH" evidence="20">
    <location>
        <begin position="26"/>
        <end position="173"/>
    </location>
</feature>
<dbReference type="GO" id="GO:0015031">
    <property type="term" value="P:protein transport"/>
    <property type="evidence" value="ECO:0007669"/>
    <property type="project" value="UniProtKB-KW"/>
</dbReference>
<evidence type="ECO:0000313" key="21">
    <source>
        <dbReference type="EMBL" id="KAG9395815.1"/>
    </source>
</evidence>
<dbReference type="InterPro" id="IPR018939">
    <property type="entry name" value="Autophagy-rel_prot_27"/>
</dbReference>
<evidence type="ECO:0000256" key="13">
    <source>
        <dbReference type="ARBA" id="ARBA00023034"/>
    </source>
</evidence>
<evidence type="ECO:0000256" key="6">
    <source>
        <dbReference type="ARBA" id="ARBA00013776"/>
    </source>
</evidence>
<organism evidence="21 22">
    <name type="scientific">Carpediemonas membranifera</name>
    <dbReference type="NCBI Taxonomy" id="201153"/>
    <lineage>
        <taxon>Eukaryota</taxon>
        <taxon>Metamonada</taxon>
        <taxon>Carpediemonas-like organisms</taxon>
        <taxon>Carpediemonas</taxon>
    </lineage>
</organism>
<keyword evidence="12" id="KW-0072">Autophagy</keyword>